<gene>
    <name evidence="6" type="ORF">FDG2_3225</name>
</gene>
<keyword evidence="2" id="KW-0285">Flavoprotein</keyword>
<organism evidence="6 7">
    <name type="scientific">Candidatus Protofrankia californiensis</name>
    <dbReference type="NCBI Taxonomy" id="1839754"/>
    <lineage>
        <taxon>Bacteria</taxon>
        <taxon>Bacillati</taxon>
        <taxon>Actinomycetota</taxon>
        <taxon>Actinomycetes</taxon>
        <taxon>Frankiales</taxon>
        <taxon>Frankiaceae</taxon>
        <taxon>Protofrankia</taxon>
    </lineage>
</organism>
<keyword evidence="7" id="KW-1185">Reference proteome</keyword>
<evidence type="ECO:0000256" key="5">
    <source>
        <dbReference type="ARBA" id="ARBA00023033"/>
    </source>
</evidence>
<dbReference type="GO" id="GO:0051213">
    <property type="term" value="F:dioxygenase activity"/>
    <property type="evidence" value="ECO:0007669"/>
    <property type="project" value="UniProtKB-KW"/>
</dbReference>
<evidence type="ECO:0000256" key="4">
    <source>
        <dbReference type="ARBA" id="ARBA00023002"/>
    </source>
</evidence>
<protein>
    <submittedName>
        <fullName evidence="6">2-nitropropane dioxygenase</fullName>
    </submittedName>
</protein>
<comment type="similarity">
    <text evidence="1">Belongs to the nitronate monooxygenase family. NMO class I subfamily.</text>
</comment>
<dbReference type="InterPro" id="IPR013785">
    <property type="entry name" value="Aldolase_TIM"/>
</dbReference>
<name>A0A1C3NZ62_9ACTN</name>
<reference evidence="7" key="1">
    <citation type="submission" date="2016-02" db="EMBL/GenBank/DDBJ databases">
        <authorList>
            <person name="Wibberg D."/>
        </authorList>
    </citation>
    <scope>NUCLEOTIDE SEQUENCE [LARGE SCALE GENOMIC DNA]</scope>
</reference>
<dbReference type="Gene3D" id="3.20.20.70">
    <property type="entry name" value="Aldolase class I"/>
    <property type="match status" value="1"/>
</dbReference>
<dbReference type="SUPFAM" id="SSF51412">
    <property type="entry name" value="Inosine monophosphate dehydrogenase (IMPDH)"/>
    <property type="match status" value="1"/>
</dbReference>
<evidence type="ECO:0000313" key="7">
    <source>
        <dbReference type="Proteomes" id="UP000199013"/>
    </source>
</evidence>
<dbReference type="GO" id="GO:0018580">
    <property type="term" value="F:nitronate monooxygenase activity"/>
    <property type="evidence" value="ECO:0007669"/>
    <property type="project" value="InterPro"/>
</dbReference>
<dbReference type="CDD" id="cd04730">
    <property type="entry name" value="NPD_like"/>
    <property type="match status" value="1"/>
</dbReference>
<dbReference type="AlphaFoldDB" id="A0A1C3NZ62"/>
<evidence type="ECO:0000256" key="3">
    <source>
        <dbReference type="ARBA" id="ARBA00022643"/>
    </source>
</evidence>
<dbReference type="PANTHER" id="PTHR42747:SF4">
    <property type="entry name" value="BLR1330 PROTEIN"/>
    <property type="match status" value="1"/>
</dbReference>
<evidence type="ECO:0000256" key="2">
    <source>
        <dbReference type="ARBA" id="ARBA00022630"/>
    </source>
</evidence>
<keyword evidence="4" id="KW-0560">Oxidoreductase</keyword>
<dbReference type="PANTHER" id="PTHR42747">
    <property type="entry name" value="NITRONATE MONOOXYGENASE-RELATED"/>
    <property type="match status" value="1"/>
</dbReference>
<keyword evidence="3" id="KW-0288">FMN</keyword>
<dbReference type="EMBL" id="FLUV01001357">
    <property type="protein sequence ID" value="SBW22857.1"/>
    <property type="molecule type" value="Genomic_DNA"/>
</dbReference>
<keyword evidence="6" id="KW-0223">Dioxygenase</keyword>
<evidence type="ECO:0000313" key="6">
    <source>
        <dbReference type="EMBL" id="SBW22857.1"/>
    </source>
</evidence>
<accession>A0A1C3NZ62</accession>
<keyword evidence="5" id="KW-0503">Monooxygenase</keyword>
<dbReference type="InterPro" id="IPR004136">
    <property type="entry name" value="NMO"/>
</dbReference>
<evidence type="ECO:0000256" key="1">
    <source>
        <dbReference type="ARBA" id="ARBA00009881"/>
    </source>
</evidence>
<proteinExistence type="inferred from homology"/>
<sequence>MALPQAWHQRLRLPAVAAPMTDVSGPDLVIAAAVHGIIGTFPTHNAKSTDELDAWLSHIAAATKRTDSVSSPVAPVGANLVVHRSNARLSGDLDCLLRHRPEIVITSVGSPAAVIGPLHDAGILVLADVASLRHAYKAIESGVDGLVLLSAGAGGQTGWANPVSFVRALRNDYDGILVLAGGISDGHGVLAARAAGADLAYLGTRFIATTESLASAEYRQAVVEATLDDIVSSVQVSGLSANVLRSWLEAHGVTQAPPTGLDGNTHTGFAQDRLLAQPNVWAAGHSVSGIDAVLDISVLAERLAHEYQQAQDLLLQAPVNGISRRWR</sequence>
<dbReference type="Pfam" id="PF03060">
    <property type="entry name" value="NMO"/>
    <property type="match status" value="1"/>
</dbReference>
<dbReference type="Proteomes" id="UP000199013">
    <property type="component" value="Unassembled WGS sequence"/>
</dbReference>